<feature type="region of interest" description="Disordered" evidence="5">
    <location>
        <begin position="266"/>
        <end position="286"/>
    </location>
</feature>
<proteinExistence type="predicted"/>
<evidence type="ECO:0000259" key="6">
    <source>
        <dbReference type="PROSITE" id="PS01124"/>
    </source>
</evidence>
<organism evidence="7">
    <name type="scientific">Bradyrhizobium sp. LLZ17</name>
    <dbReference type="NCBI Taxonomy" id="3239388"/>
    <lineage>
        <taxon>Bacteria</taxon>
        <taxon>Pseudomonadati</taxon>
        <taxon>Pseudomonadota</taxon>
        <taxon>Alphaproteobacteria</taxon>
        <taxon>Hyphomicrobiales</taxon>
        <taxon>Nitrobacteraceae</taxon>
        <taxon>Bradyrhizobium</taxon>
    </lineage>
</organism>
<evidence type="ECO:0000256" key="2">
    <source>
        <dbReference type="ARBA" id="ARBA00023015"/>
    </source>
</evidence>
<dbReference type="SUPFAM" id="SSF46689">
    <property type="entry name" value="Homeodomain-like"/>
    <property type="match status" value="1"/>
</dbReference>
<dbReference type="InterPro" id="IPR014710">
    <property type="entry name" value="RmlC-like_jellyroll"/>
</dbReference>
<accession>A0AB39XVK8</accession>
<evidence type="ECO:0000256" key="1">
    <source>
        <dbReference type="ARBA" id="ARBA00022491"/>
    </source>
</evidence>
<dbReference type="EMBL" id="CP165734">
    <property type="protein sequence ID" value="XDV60247.1"/>
    <property type="molecule type" value="Genomic_DNA"/>
</dbReference>
<evidence type="ECO:0000313" key="7">
    <source>
        <dbReference type="EMBL" id="XDV60247.1"/>
    </source>
</evidence>
<dbReference type="SUPFAM" id="SSF51182">
    <property type="entry name" value="RmlC-like cupins"/>
    <property type="match status" value="1"/>
</dbReference>
<dbReference type="Gene3D" id="2.60.120.10">
    <property type="entry name" value="Jelly Rolls"/>
    <property type="match status" value="1"/>
</dbReference>
<dbReference type="Gene3D" id="1.10.10.60">
    <property type="entry name" value="Homeodomain-like"/>
    <property type="match status" value="1"/>
</dbReference>
<dbReference type="InterPro" id="IPR018060">
    <property type="entry name" value="HTH_AraC"/>
</dbReference>
<dbReference type="Pfam" id="PF02311">
    <property type="entry name" value="AraC_binding"/>
    <property type="match status" value="1"/>
</dbReference>
<dbReference type="PROSITE" id="PS01124">
    <property type="entry name" value="HTH_ARAC_FAMILY_2"/>
    <property type="match status" value="1"/>
</dbReference>
<evidence type="ECO:0000256" key="5">
    <source>
        <dbReference type="SAM" id="MobiDB-lite"/>
    </source>
</evidence>
<dbReference type="PANTHER" id="PTHR11019:SF199">
    <property type="entry name" value="HTH-TYPE TRANSCRIPTIONAL REGULATOR NIMR"/>
    <property type="match status" value="1"/>
</dbReference>
<dbReference type="Pfam" id="PF12833">
    <property type="entry name" value="HTH_18"/>
    <property type="match status" value="1"/>
</dbReference>
<evidence type="ECO:0000256" key="4">
    <source>
        <dbReference type="ARBA" id="ARBA00023163"/>
    </source>
</evidence>
<sequence length="286" mass="31264">MRQPLQYPWLDLDVDDRSAPVIAVRVDADGTKGEVPDHSHRKGQLVVSLGGGVTCRVASGLWMVPPHCAVWIPSGMAHSNRATANARLYFVYIEAELVELPDRCCTISISPLLRELIVELSAGMQHDEVRRERLISVLLGELPRMSLQQLHLPLSTEPRVQRIAAALADNPADRRTLAEWAKCVALSESSLARLVVKETGLTFGRWRQQLHLIVAIRELAAGASVQRVSADLGYESVTAFITMFKKALGKPPARYLSSVAQQSGSYSGVDQTAHPSNGHGRAPVRG</sequence>
<dbReference type="SMART" id="SM00342">
    <property type="entry name" value="HTH_ARAC"/>
    <property type="match status" value="1"/>
</dbReference>
<keyword evidence="3" id="KW-0238">DNA-binding</keyword>
<dbReference type="PANTHER" id="PTHR11019">
    <property type="entry name" value="HTH-TYPE TRANSCRIPTIONAL REGULATOR NIMR"/>
    <property type="match status" value="1"/>
</dbReference>
<dbReference type="RefSeq" id="WP_369725611.1">
    <property type="nucleotide sequence ID" value="NZ_CP165734.1"/>
</dbReference>
<dbReference type="InterPro" id="IPR003313">
    <property type="entry name" value="AraC-bd"/>
</dbReference>
<dbReference type="CDD" id="cd06124">
    <property type="entry name" value="cupin_NimR-like_N"/>
    <property type="match status" value="1"/>
</dbReference>
<dbReference type="AlphaFoldDB" id="A0AB39XVK8"/>
<dbReference type="GO" id="GO:0043565">
    <property type="term" value="F:sequence-specific DNA binding"/>
    <property type="evidence" value="ECO:0007669"/>
    <property type="project" value="InterPro"/>
</dbReference>
<gene>
    <name evidence="7" type="ORF">AB8Z38_13355</name>
</gene>
<feature type="domain" description="HTH araC/xylS-type" evidence="6">
    <location>
        <begin position="161"/>
        <end position="258"/>
    </location>
</feature>
<reference evidence="7" key="1">
    <citation type="submission" date="2024-08" db="EMBL/GenBank/DDBJ databases">
        <authorList>
            <person name="Chaddad Z."/>
            <person name="Lamrabet M."/>
            <person name="Bouhnik O."/>
            <person name="Alami S."/>
            <person name="Wipf D."/>
            <person name="Courty P.E."/>
            <person name="Missbah El Idrissi M."/>
        </authorList>
    </citation>
    <scope>NUCLEOTIDE SEQUENCE</scope>
    <source>
        <strain evidence="7">LLZ17</strain>
    </source>
</reference>
<keyword evidence="4" id="KW-0804">Transcription</keyword>
<dbReference type="InterPro" id="IPR009057">
    <property type="entry name" value="Homeodomain-like_sf"/>
</dbReference>
<evidence type="ECO:0000256" key="3">
    <source>
        <dbReference type="ARBA" id="ARBA00023125"/>
    </source>
</evidence>
<keyword evidence="1" id="KW-0678">Repressor</keyword>
<protein>
    <submittedName>
        <fullName evidence="7">Helix-turn-helix domain-containing protein</fullName>
    </submittedName>
</protein>
<feature type="compositionally biased region" description="Polar residues" evidence="5">
    <location>
        <begin position="266"/>
        <end position="275"/>
    </location>
</feature>
<dbReference type="FunFam" id="1.10.10.60:FF:000132">
    <property type="entry name" value="AraC family transcriptional regulator"/>
    <property type="match status" value="1"/>
</dbReference>
<name>A0AB39XVK8_9BRAD</name>
<dbReference type="GO" id="GO:0003700">
    <property type="term" value="F:DNA-binding transcription factor activity"/>
    <property type="evidence" value="ECO:0007669"/>
    <property type="project" value="InterPro"/>
</dbReference>
<dbReference type="InterPro" id="IPR011051">
    <property type="entry name" value="RmlC_Cupin_sf"/>
</dbReference>
<keyword evidence="2" id="KW-0805">Transcription regulation</keyword>